<reference evidence="8 9" key="1">
    <citation type="submission" date="2017-02" db="EMBL/GenBank/DDBJ databases">
        <authorList>
            <person name="Peterson S.W."/>
        </authorList>
    </citation>
    <scope>NUCLEOTIDE SEQUENCE [LARGE SCALE GENOMIC DNA]</scope>
    <source>
        <strain evidence="8 9">DSM 9653</strain>
    </source>
</reference>
<dbReference type="EMBL" id="FUYX01000010">
    <property type="protein sequence ID" value="SKC00320.1"/>
    <property type="molecule type" value="Genomic_DNA"/>
</dbReference>
<dbReference type="InterPro" id="IPR023828">
    <property type="entry name" value="Peptidase_S8_Ser-AS"/>
</dbReference>
<dbReference type="InterPro" id="IPR036852">
    <property type="entry name" value="Peptidase_S8/S53_dom_sf"/>
</dbReference>
<evidence type="ECO:0000259" key="7">
    <source>
        <dbReference type="PROSITE" id="PS51208"/>
    </source>
</evidence>
<dbReference type="PANTHER" id="PTHR42884">
    <property type="entry name" value="PROPROTEIN CONVERTASE SUBTILISIN/KEXIN-RELATED"/>
    <property type="match status" value="1"/>
</dbReference>
<gene>
    <name evidence="8" type="ORF">SAMN05660750_03564</name>
</gene>
<dbReference type="InterPro" id="IPR000209">
    <property type="entry name" value="Peptidase_S8/S53_dom"/>
</dbReference>
<evidence type="ECO:0000256" key="5">
    <source>
        <dbReference type="PROSITE-ProRule" id="PRU01240"/>
    </source>
</evidence>
<dbReference type="PRINTS" id="PR00723">
    <property type="entry name" value="SUBTILISIN"/>
</dbReference>
<dbReference type="Gene3D" id="2.40.128.130">
    <property type="entry name" value="Autotransporter beta-domain"/>
    <property type="match status" value="1"/>
</dbReference>
<evidence type="ECO:0000256" key="3">
    <source>
        <dbReference type="ARBA" id="ARBA00022801"/>
    </source>
</evidence>
<dbReference type="SUPFAM" id="SSF52743">
    <property type="entry name" value="Subtilisin-like"/>
    <property type="match status" value="1"/>
</dbReference>
<name>A0A1T5FW19_9HYPH</name>
<proteinExistence type="inferred from homology"/>
<comment type="similarity">
    <text evidence="5">Belongs to the peptidase S8 family.</text>
</comment>
<dbReference type="InterPro" id="IPR005546">
    <property type="entry name" value="Autotransporte_beta"/>
</dbReference>
<dbReference type="SMART" id="SM00869">
    <property type="entry name" value="Autotransporter"/>
    <property type="match status" value="1"/>
</dbReference>
<dbReference type="GO" id="GO:0004252">
    <property type="term" value="F:serine-type endopeptidase activity"/>
    <property type="evidence" value="ECO:0007669"/>
    <property type="project" value="InterPro"/>
</dbReference>
<dbReference type="InterPro" id="IPR006315">
    <property type="entry name" value="OM_autotransptr_brl_dom"/>
</dbReference>
<dbReference type="GO" id="GO:0005886">
    <property type="term" value="C:plasma membrane"/>
    <property type="evidence" value="ECO:0007669"/>
    <property type="project" value="TreeGrafter"/>
</dbReference>
<dbReference type="InterPro" id="IPR034061">
    <property type="entry name" value="Peptidases_S8_Autotransporter"/>
</dbReference>
<dbReference type="Proteomes" id="UP000190130">
    <property type="component" value="Unassembled WGS sequence"/>
</dbReference>
<dbReference type="GO" id="GO:0016485">
    <property type="term" value="P:protein processing"/>
    <property type="evidence" value="ECO:0007669"/>
    <property type="project" value="TreeGrafter"/>
</dbReference>
<organism evidence="8 9">
    <name type="scientific">Bosea thiooxidans</name>
    <dbReference type="NCBI Taxonomy" id="53254"/>
    <lineage>
        <taxon>Bacteria</taxon>
        <taxon>Pseudomonadati</taxon>
        <taxon>Pseudomonadota</taxon>
        <taxon>Alphaproteobacteria</taxon>
        <taxon>Hyphomicrobiales</taxon>
        <taxon>Boseaceae</taxon>
        <taxon>Bosea</taxon>
    </lineage>
</organism>
<dbReference type="NCBIfam" id="TIGR02601">
    <property type="entry name" value="autotrns_rpt"/>
    <property type="match status" value="1"/>
</dbReference>
<dbReference type="SUPFAM" id="SSF103515">
    <property type="entry name" value="Autotransporter"/>
    <property type="match status" value="1"/>
</dbReference>
<dbReference type="Pfam" id="PF00082">
    <property type="entry name" value="Peptidase_S8"/>
    <property type="match status" value="1"/>
</dbReference>
<dbReference type="InterPro" id="IPR036709">
    <property type="entry name" value="Autotransporte_beta_dom_sf"/>
</dbReference>
<accession>A0A1T5FW19</accession>
<dbReference type="Gene3D" id="3.40.50.200">
    <property type="entry name" value="Peptidase S8/S53 domain"/>
    <property type="match status" value="1"/>
</dbReference>
<dbReference type="Pfam" id="PF12951">
    <property type="entry name" value="PATR"/>
    <property type="match status" value="1"/>
</dbReference>
<feature type="signal peptide" evidence="6">
    <location>
        <begin position="1"/>
        <end position="22"/>
    </location>
</feature>
<dbReference type="Pfam" id="PF03797">
    <property type="entry name" value="Autotransporter"/>
    <property type="match status" value="1"/>
</dbReference>
<evidence type="ECO:0000313" key="8">
    <source>
        <dbReference type="EMBL" id="SKC00320.1"/>
    </source>
</evidence>
<evidence type="ECO:0000256" key="6">
    <source>
        <dbReference type="SAM" id="SignalP"/>
    </source>
</evidence>
<sequence length="957" mass="97436">MRFPAKPTVAALMLTTALTSAAAAQSGGLLTDPATWRTPEYRAQWGLDYINAAQAYARGVDGTGVVVGMIETGIASTSLRELLGRYAGGYDYVQKSASAPPEDHAVGVASVIVGNRDGIGMHGVAPGATLVGRGVGGGADPDPSYMVRAVSDVLGAGARIINVSWGTSWPITGVTRQDILKFFPQELGAYRGAVGSGALMVWAAGNDMSSQPNIESGLPHFFPELERGWLAVGALGPDYMPAYSNRCGVAKNWCLVAPGGGIGWEWDPGLGDFVWKGVDDGILVATPDGGYEKTLGTSFAAPHVTGAAALVWQMFPFFSADQVRQTLLGTAFDVGAPGVDDIFGYGILDVGKAVAGPGRFDWGDFVVEQPGGTAFFRNDIVGAGGLVKRGAGELVLTGHSSYAGATRVEGGFLSVMGSIASPTSIAPAGVLAGTGLITGKVDNAGTVWAGDARGIGTLTINGNYVQQSGGILMQQLSAAGGLNQLAVSGTASLAGWVGISGQPELLPRELTMPVLTAGQGLTGRFDGVAGPFGDGSAPFIRASLRYQPNAAHLDIRTVPFDTPGICASANQCAVAAGLEHGLAGANADLRGVAGLLQAAGTQEGARQALASLSGESLASLGTQALGGFAPFGGMISQRLSALRSGQAAPTSSGPALAYASSGSRSPVAAMLMQLPAEASAPANTAWLRGYGLSGRLGGDLNAGGGDYRGGGVIGGVDRQFTPSFLAGISAGFGRTDTDFRNFSGKGAISAYEAALYGSYGSGNLRLDGILGYARLGFENQRSIGFGGLSRQARADYDGDRFTAALEGGYGFDLGWGTVEPLAGLRYTYLRQDGFAETGADGIGLTAGSQTAQSLLGSVGLKLAKTFDLGGSQVALEARAQWQHEFLDTGMVIDAAFAGAPAATFAVRGAEMARDSAVLGLGVSARAGDKLTLFAGYDVRLNADATSHAVTAGLRASW</sequence>
<dbReference type="PROSITE" id="PS00138">
    <property type="entry name" value="SUBTILASE_SER"/>
    <property type="match status" value="1"/>
</dbReference>
<keyword evidence="3" id="KW-0378">Hydrolase</keyword>
<dbReference type="InterPro" id="IPR013425">
    <property type="entry name" value="Autotrns_rpt"/>
</dbReference>
<keyword evidence="1" id="KW-0645">Protease</keyword>
<dbReference type="NCBIfam" id="TIGR01414">
    <property type="entry name" value="autotrans_barl"/>
    <property type="match status" value="1"/>
</dbReference>
<evidence type="ECO:0000256" key="4">
    <source>
        <dbReference type="ARBA" id="ARBA00022825"/>
    </source>
</evidence>
<dbReference type="InterPro" id="IPR015500">
    <property type="entry name" value="Peptidase_S8_subtilisin-rel"/>
</dbReference>
<dbReference type="CDD" id="cd04848">
    <property type="entry name" value="Peptidases_S8_Autotransporter_serine_protease_like"/>
    <property type="match status" value="1"/>
</dbReference>
<dbReference type="RefSeq" id="WP_176168653.1">
    <property type="nucleotide sequence ID" value="NZ_FUYX01000010.1"/>
</dbReference>
<evidence type="ECO:0000256" key="1">
    <source>
        <dbReference type="ARBA" id="ARBA00022670"/>
    </source>
</evidence>
<dbReference type="GO" id="GO:0019867">
    <property type="term" value="C:outer membrane"/>
    <property type="evidence" value="ECO:0007669"/>
    <property type="project" value="InterPro"/>
</dbReference>
<feature type="domain" description="Autotransporter" evidence="7">
    <location>
        <begin position="678"/>
        <end position="957"/>
    </location>
</feature>
<dbReference type="PANTHER" id="PTHR42884:SF14">
    <property type="entry name" value="NEUROENDOCRINE CONVERTASE 1"/>
    <property type="match status" value="1"/>
</dbReference>
<dbReference type="AlphaFoldDB" id="A0A1T5FW19"/>
<dbReference type="PROSITE" id="PS51892">
    <property type="entry name" value="SUBTILASE"/>
    <property type="match status" value="1"/>
</dbReference>
<dbReference type="PROSITE" id="PS51208">
    <property type="entry name" value="AUTOTRANSPORTER"/>
    <property type="match status" value="1"/>
</dbReference>
<evidence type="ECO:0000256" key="2">
    <source>
        <dbReference type="ARBA" id="ARBA00022729"/>
    </source>
</evidence>
<evidence type="ECO:0000313" key="9">
    <source>
        <dbReference type="Proteomes" id="UP000190130"/>
    </source>
</evidence>
<feature type="chain" id="PRO_5013160172" evidence="6">
    <location>
        <begin position="23"/>
        <end position="957"/>
    </location>
</feature>
<keyword evidence="2 6" id="KW-0732">Signal</keyword>
<protein>
    <submittedName>
        <fullName evidence="8">Outer membrane autotransporter barrel domain-containing protein</fullName>
    </submittedName>
</protein>
<comment type="caution">
    <text evidence="5">Lacks conserved residue(s) required for the propagation of feature annotation.</text>
</comment>
<keyword evidence="4" id="KW-0720">Serine protease</keyword>